<dbReference type="Gramene" id="mRNA:HanXRQr2_Chr08g0329321">
    <property type="protein sequence ID" value="CDS:HanXRQr2_Chr08g0329321.1"/>
    <property type="gene ID" value="HanXRQr2_Chr08g0329321"/>
</dbReference>
<reference evidence="1" key="1">
    <citation type="journal article" date="2017" name="Nature">
        <title>The sunflower genome provides insights into oil metabolism, flowering and Asterid evolution.</title>
        <authorList>
            <person name="Badouin H."/>
            <person name="Gouzy J."/>
            <person name="Grassa C.J."/>
            <person name="Murat F."/>
            <person name="Staton S.E."/>
            <person name="Cottret L."/>
            <person name="Lelandais-Briere C."/>
            <person name="Owens G.L."/>
            <person name="Carrere S."/>
            <person name="Mayjonade B."/>
            <person name="Legrand L."/>
            <person name="Gill N."/>
            <person name="Kane N.C."/>
            <person name="Bowers J.E."/>
            <person name="Hubner S."/>
            <person name="Bellec A."/>
            <person name="Berard A."/>
            <person name="Berges H."/>
            <person name="Blanchet N."/>
            <person name="Boniface M.C."/>
            <person name="Brunel D."/>
            <person name="Catrice O."/>
            <person name="Chaidir N."/>
            <person name="Claudel C."/>
            <person name="Donnadieu C."/>
            <person name="Faraut T."/>
            <person name="Fievet G."/>
            <person name="Helmstetter N."/>
            <person name="King M."/>
            <person name="Knapp S.J."/>
            <person name="Lai Z."/>
            <person name="Le Paslier M.C."/>
            <person name="Lippi Y."/>
            <person name="Lorenzon L."/>
            <person name="Mandel J.R."/>
            <person name="Marage G."/>
            <person name="Marchand G."/>
            <person name="Marquand E."/>
            <person name="Bret-Mestries E."/>
            <person name="Morien E."/>
            <person name="Nambeesan S."/>
            <person name="Nguyen T."/>
            <person name="Pegot-Espagnet P."/>
            <person name="Pouilly N."/>
            <person name="Raftis F."/>
            <person name="Sallet E."/>
            <person name="Schiex T."/>
            <person name="Thomas J."/>
            <person name="Vandecasteele C."/>
            <person name="Vares D."/>
            <person name="Vear F."/>
            <person name="Vautrin S."/>
            <person name="Crespi M."/>
            <person name="Mangin B."/>
            <person name="Burke J.M."/>
            <person name="Salse J."/>
            <person name="Munos S."/>
            <person name="Vincourt P."/>
            <person name="Rieseberg L.H."/>
            <person name="Langlade N.B."/>
        </authorList>
    </citation>
    <scope>NUCLEOTIDE SEQUENCE</scope>
    <source>
        <tissue evidence="1">Leaves</tissue>
    </source>
</reference>
<comment type="caution">
    <text evidence="1">The sequence shown here is derived from an EMBL/GenBank/DDBJ whole genome shotgun (WGS) entry which is preliminary data.</text>
</comment>
<sequence length="87" mass="10577">MSFKFKRKKFWALQYNHEITITLTKVMKDRSHKNSHPFSFRILKFYPDIHFVKIFTHLQVYLFMMPLSNGLLISKPQFTMRLEPLPT</sequence>
<organism evidence="1 2">
    <name type="scientific">Helianthus annuus</name>
    <name type="common">Common sunflower</name>
    <dbReference type="NCBI Taxonomy" id="4232"/>
    <lineage>
        <taxon>Eukaryota</taxon>
        <taxon>Viridiplantae</taxon>
        <taxon>Streptophyta</taxon>
        <taxon>Embryophyta</taxon>
        <taxon>Tracheophyta</taxon>
        <taxon>Spermatophyta</taxon>
        <taxon>Magnoliopsida</taxon>
        <taxon>eudicotyledons</taxon>
        <taxon>Gunneridae</taxon>
        <taxon>Pentapetalae</taxon>
        <taxon>asterids</taxon>
        <taxon>campanulids</taxon>
        <taxon>Asterales</taxon>
        <taxon>Asteraceae</taxon>
        <taxon>Asteroideae</taxon>
        <taxon>Heliantheae alliance</taxon>
        <taxon>Heliantheae</taxon>
        <taxon>Helianthus</taxon>
    </lineage>
</organism>
<evidence type="ECO:0000313" key="2">
    <source>
        <dbReference type="Proteomes" id="UP000215914"/>
    </source>
</evidence>
<gene>
    <name evidence="1" type="ORF">HanXRQr2_Chr08g0329321</name>
</gene>
<evidence type="ECO:0000313" key="1">
    <source>
        <dbReference type="EMBL" id="KAF5794550.1"/>
    </source>
</evidence>
<dbReference type="EMBL" id="MNCJ02000323">
    <property type="protein sequence ID" value="KAF5794550.1"/>
    <property type="molecule type" value="Genomic_DNA"/>
</dbReference>
<name>A0A9K3IDB6_HELAN</name>
<protein>
    <submittedName>
        <fullName evidence="1">Uncharacterized protein</fullName>
    </submittedName>
</protein>
<reference evidence="1" key="2">
    <citation type="submission" date="2020-06" db="EMBL/GenBank/DDBJ databases">
        <title>Helianthus annuus Genome sequencing and assembly Release 2.</title>
        <authorList>
            <person name="Gouzy J."/>
            <person name="Langlade N."/>
            <person name="Munos S."/>
        </authorList>
    </citation>
    <scope>NUCLEOTIDE SEQUENCE</scope>
    <source>
        <tissue evidence="1">Leaves</tissue>
    </source>
</reference>
<proteinExistence type="predicted"/>
<dbReference type="Proteomes" id="UP000215914">
    <property type="component" value="Unassembled WGS sequence"/>
</dbReference>
<dbReference type="AlphaFoldDB" id="A0A9K3IDB6"/>
<keyword evidence="2" id="KW-1185">Reference proteome</keyword>
<accession>A0A9K3IDB6</accession>